<reference evidence="2 3" key="1">
    <citation type="journal article" date="2018" name="Mol. Genet. Genomics">
        <title>The red deer Cervus elaphus genome CerEla1.0: sequencing, annotating, genes, and chromosomes.</title>
        <authorList>
            <person name="Bana N.A."/>
            <person name="Nyiri A."/>
            <person name="Nagy J."/>
            <person name="Frank K."/>
            <person name="Nagy T."/>
            <person name="Steger V."/>
            <person name="Schiller M."/>
            <person name="Lakatos P."/>
            <person name="Sugar L."/>
            <person name="Horn P."/>
            <person name="Barta E."/>
            <person name="Orosz L."/>
        </authorList>
    </citation>
    <scope>NUCLEOTIDE SEQUENCE [LARGE SCALE GENOMIC DNA]</scope>
    <source>
        <strain evidence="2">Hungarian</strain>
    </source>
</reference>
<dbReference type="InterPro" id="IPR026704">
    <property type="entry name" value="KATNIP"/>
</dbReference>
<comment type="caution">
    <text evidence="2">The sequence shown here is derived from an EMBL/GenBank/DDBJ whole genome shotgun (WGS) entry which is preliminary data.</text>
</comment>
<dbReference type="AlphaFoldDB" id="A0A212CZF1"/>
<protein>
    <recommendedName>
        <fullName evidence="4">KIAA0556</fullName>
    </recommendedName>
</protein>
<gene>
    <name evidence="2" type="ORF">Celaphus_00007042</name>
</gene>
<name>A0A212CZF1_CEREH</name>
<evidence type="ECO:0008006" key="4">
    <source>
        <dbReference type="Google" id="ProtNLM"/>
    </source>
</evidence>
<evidence type="ECO:0000313" key="3">
    <source>
        <dbReference type="Proteomes" id="UP000242450"/>
    </source>
</evidence>
<evidence type="ECO:0000313" key="2">
    <source>
        <dbReference type="EMBL" id="OWK11353.1"/>
    </source>
</evidence>
<dbReference type="Proteomes" id="UP000242450">
    <property type="component" value="Chromosome 10"/>
</dbReference>
<dbReference type="PANTHER" id="PTHR21534">
    <property type="entry name" value="KATANIN-INTERACTING PROTEIN"/>
    <property type="match status" value="1"/>
</dbReference>
<feature type="region of interest" description="Disordered" evidence="1">
    <location>
        <begin position="239"/>
        <end position="339"/>
    </location>
</feature>
<dbReference type="OrthoDB" id="304622at2759"/>
<feature type="compositionally biased region" description="Basic and acidic residues" evidence="1">
    <location>
        <begin position="272"/>
        <end position="289"/>
    </location>
</feature>
<dbReference type="PANTHER" id="PTHR21534:SF0">
    <property type="entry name" value="KATANIN-INTERACTING PROTEIN"/>
    <property type="match status" value="1"/>
</dbReference>
<proteinExistence type="predicted"/>
<keyword evidence="3" id="KW-1185">Reference proteome</keyword>
<feature type="compositionally biased region" description="Acidic residues" evidence="1">
    <location>
        <begin position="247"/>
        <end position="265"/>
    </location>
</feature>
<evidence type="ECO:0000256" key="1">
    <source>
        <dbReference type="SAM" id="MobiDB-lite"/>
    </source>
</evidence>
<organism evidence="2 3">
    <name type="scientific">Cervus elaphus hippelaphus</name>
    <name type="common">European red deer</name>
    <dbReference type="NCBI Taxonomy" id="46360"/>
    <lineage>
        <taxon>Eukaryota</taxon>
        <taxon>Metazoa</taxon>
        <taxon>Chordata</taxon>
        <taxon>Craniata</taxon>
        <taxon>Vertebrata</taxon>
        <taxon>Euteleostomi</taxon>
        <taxon>Mammalia</taxon>
        <taxon>Eutheria</taxon>
        <taxon>Laurasiatheria</taxon>
        <taxon>Artiodactyla</taxon>
        <taxon>Ruminantia</taxon>
        <taxon>Pecora</taxon>
        <taxon>Cervidae</taxon>
        <taxon>Cervinae</taxon>
        <taxon>Cervus</taxon>
    </lineage>
</organism>
<accession>A0A212CZF1</accession>
<sequence length="439" mass="49036">MDAPGSLLHGLLPGMSSSLVHLRANPEALNQQPEQGYTKDMVTDFDEKHDEYLILLQQRNRILKHLKTKDPVQLRLEHLEQGFSVYVNGANSKLKASPRKAVHADFSRSASHTEGTHDCGRRTLFQEAEEALRRSARTAPSKVQRRGWHQKSVQIRTEAGPRLYIQPPPDYAEDSEPCGDVTVKVKDASGDCPQEWELLVCLGDNDLPGHCPAFLPQCLHSGISLQELRKSLELSVNLQRKEKDGSSDEYDSIEEDVLSEPEPEDQVLVGCPRDDSPLSRRDSVQKDFPEDQETEGRLPQGPDTLVVLEFNPASKRPGSRRERPLSATRKPVREAEDREEDASAVLRAIQVRSLQWGRMEDSGYPGTRRCLSPACQEHVLPPITTATSTEEPARAAGGARAVTNSRSDQGYFFTPPTGLTWQRNAPPKHEFINLLILTP</sequence>
<dbReference type="EMBL" id="MKHE01000010">
    <property type="protein sequence ID" value="OWK11353.1"/>
    <property type="molecule type" value="Genomic_DNA"/>
</dbReference>